<name>A0ABV2AX05_9GAMM</name>
<protein>
    <submittedName>
        <fullName evidence="8">TonB family protein</fullName>
    </submittedName>
</protein>
<feature type="signal peptide" evidence="6">
    <location>
        <begin position="1"/>
        <end position="20"/>
    </location>
</feature>
<dbReference type="Proteomes" id="UP001460888">
    <property type="component" value="Unassembled WGS sequence"/>
</dbReference>
<keyword evidence="4" id="KW-0472">Membrane</keyword>
<dbReference type="InterPro" id="IPR037682">
    <property type="entry name" value="TonB_C"/>
</dbReference>
<evidence type="ECO:0000256" key="4">
    <source>
        <dbReference type="ARBA" id="ARBA00023136"/>
    </source>
</evidence>
<comment type="subcellular location">
    <subcellularLocation>
        <location evidence="1">Membrane</location>
        <topology evidence="1">Single-pass membrane protein</topology>
    </subcellularLocation>
</comment>
<dbReference type="SUPFAM" id="SSF74653">
    <property type="entry name" value="TolA/TonB C-terminal domain"/>
    <property type="match status" value="1"/>
</dbReference>
<feature type="compositionally biased region" description="Polar residues" evidence="5">
    <location>
        <begin position="110"/>
        <end position="126"/>
    </location>
</feature>
<keyword evidence="2" id="KW-0812">Transmembrane</keyword>
<sequence>MSSARARFCFCLAIALIAHALLLGWSSDNTEPAGSDALAATRAAGAPAAQQDTSVRAIQHQRGDDSFSQNAVAARQPVAAQAPVEASRPGQKTLTRFVMVTERSSEASEQEQPSTQAAVDTPQSAQAQRVLSAAQDARAEYLAAWQQRIETRGSRRYSRQLLEANKPRRLTMAVRVGADGRLREVRVLRSSGNKALDAAALAIVRSAAPYDPFDVALTRMTSELSFAYDWLFEPGGASELSPSG</sequence>
<accession>A0ABV2AX05</accession>
<evidence type="ECO:0000256" key="2">
    <source>
        <dbReference type="ARBA" id="ARBA00022692"/>
    </source>
</evidence>
<evidence type="ECO:0000259" key="7">
    <source>
        <dbReference type="PROSITE" id="PS52015"/>
    </source>
</evidence>
<comment type="caution">
    <text evidence="8">The sequence shown here is derived from an EMBL/GenBank/DDBJ whole genome shotgun (WGS) entry which is preliminary data.</text>
</comment>
<dbReference type="Pfam" id="PF03544">
    <property type="entry name" value="TonB_C"/>
    <property type="match status" value="1"/>
</dbReference>
<dbReference type="InterPro" id="IPR006260">
    <property type="entry name" value="TonB/TolA_C"/>
</dbReference>
<feature type="region of interest" description="Disordered" evidence="5">
    <location>
        <begin position="41"/>
        <end position="64"/>
    </location>
</feature>
<feature type="compositionally biased region" description="Low complexity" evidence="5">
    <location>
        <begin position="41"/>
        <end position="54"/>
    </location>
</feature>
<keyword evidence="6" id="KW-0732">Signal</keyword>
<evidence type="ECO:0000256" key="1">
    <source>
        <dbReference type="ARBA" id="ARBA00004167"/>
    </source>
</evidence>
<evidence type="ECO:0000256" key="3">
    <source>
        <dbReference type="ARBA" id="ARBA00022989"/>
    </source>
</evidence>
<keyword evidence="3" id="KW-1133">Transmembrane helix</keyword>
<evidence type="ECO:0000256" key="6">
    <source>
        <dbReference type="SAM" id="SignalP"/>
    </source>
</evidence>
<feature type="chain" id="PRO_5046907845" evidence="6">
    <location>
        <begin position="21"/>
        <end position="244"/>
    </location>
</feature>
<feature type="domain" description="TonB C-terminal" evidence="7">
    <location>
        <begin position="142"/>
        <end position="241"/>
    </location>
</feature>
<evidence type="ECO:0000256" key="5">
    <source>
        <dbReference type="SAM" id="MobiDB-lite"/>
    </source>
</evidence>
<gene>
    <name evidence="8" type="ORF">SADO_02960</name>
</gene>
<keyword evidence="9" id="KW-1185">Reference proteome</keyword>
<dbReference type="EMBL" id="APND01000001">
    <property type="protein sequence ID" value="MES1928181.1"/>
    <property type="molecule type" value="Genomic_DNA"/>
</dbReference>
<proteinExistence type="predicted"/>
<organism evidence="8 9">
    <name type="scientific">Salinisphaera dokdonensis CL-ES53</name>
    <dbReference type="NCBI Taxonomy" id="1304272"/>
    <lineage>
        <taxon>Bacteria</taxon>
        <taxon>Pseudomonadati</taxon>
        <taxon>Pseudomonadota</taxon>
        <taxon>Gammaproteobacteria</taxon>
        <taxon>Salinisphaerales</taxon>
        <taxon>Salinisphaeraceae</taxon>
        <taxon>Salinisphaera</taxon>
    </lineage>
</organism>
<dbReference type="PROSITE" id="PS52015">
    <property type="entry name" value="TONB_CTD"/>
    <property type="match status" value="1"/>
</dbReference>
<feature type="region of interest" description="Disordered" evidence="5">
    <location>
        <begin position="101"/>
        <end position="126"/>
    </location>
</feature>
<dbReference type="NCBIfam" id="TIGR01352">
    <property type="entry name" value="tonB_Cterm"/>
    <property type="match status" value="1"/>
</dbReference>
<evidence type="ECO:0000313" key="8">
    <source>
        <dbReference type="EMBL" id="MES1928181.1"/>
    </source>
</evidence>
<dbReference type="Gene3D" id="3.30.1150.10">
    <property type="match status" value="1"/>
</dbReference>
<dbReference type="RefSeq" id="WP_353109092.1">
    <property type="nucleotide sequence ID" value="NZ_APND01000001.1"/>
</dbReference>
<evidence type="ECO:0000313" key="9">
    <source>
        <dbReference type="Proteomes" id="UP001460888"/>
    </source>
</evidence>
<reference evidence="8 9" key="1">
    <citation type="submission" date="2013-03" db="EMBL/GenBank/DDBJ databases">
        <title>Salinisphaera dokdonensis CL-ES53 Genome Sequencing.</title>
        <authorList>
            <person name="Li C."/>
            <person name="Lai Q."/>
            <person name="Shao Z."/>
        </authorList>
    </citation>
    <scope>NUCLEOTIDE SEQUENCE [LARGE SCALE GENOMIC DNA]</scope>
    <source>
        <strain evidence="8 9">CL-ES53</strain>
    </source>
</reference>